<dbReference type="OrthoDB" id="10528293at2759"/>
<dbReference type="RefSeq" id="XP_016590056.1">
    <property type="nucleotide sequence ID" value="XM_016728894.1"/>
</dbReference>
<dbReference type="GeneID" id="27664171"/>
<sequence>MSASTLTDAQRSVRRVTDLSRSAPPSYHGICPENAAFSSPLSSVSPLTPTDGEVVTSACWLPFDVVSDDDSDYNGIHDVGQSLDFHIDCNSYGATSTPAALETATIAATSLYGDELTIALSNGDASTVRGVVVPAHPLMDLSNFLGLRSAAPPRSIVTQDRAASPSAKPLVAGPVTLQTMLA</sequence>
<evidence type="ECO:0000313" key="2">
    <source>
        <dbReference type="EMBL" id="KJR87380.1"/>
    </source>
</evidence>
<proteinExistence type="predicted"/>
<comment type="caution">
    <text evidence="2">The sequence shown here is derived from an EMBL/GenBank/DDBJ whole genome shotgun (WGS) entry which is preliminary data.</text>
</comment>
<evidence type="ECO:0000256" key="1">
    <source>
        <dbReference type="SAM" id="MobiDB-lite"/>
    </source>
</evidence>
<feature type="compositionally biased region" description="Polar residues" evidence="1">
    <location>
        <begin position="1"/>
        <end position="10"/>
    </location>
</feature>
<evidence type="ECO:0000313" key="3">
    <source>
        <dbReference type="Proteomes" id="UP000033710"/>
    </source>
</evidence>
<dbReference type="EMBL" id="AXCR01000005">
    <property type="protein sequence ID" value="KJR87380.1"/>
    <property type="molecule type" value="Genomic_DNA"/>
</dbReference>
<name>A0A0F2MEV2_SPOSC</name>
<accession>A0A0F2MEV2</accession>
<reference evidence="2 3" key="2">
    <citation type="journal article" date="2015" name="Eukaryot. Cell">
        <title>Asexual propagation of a virulent clone complex in a human and feline outbreak of sporotrichosis.</title>
        <authorList>
            <person name="Teixeira Mde M."/>
            <person name="Rodrigues A.M."/>
            <person name="Tsui C.K."/>
            <person name="de Almeida L.G."/>
            <person name="Van Diepeningen A.D."/>
            <person name="van den Ende B.G."/>
            <person name="Fernandes G.F."/>
            <person name="Kano R."/>
            <person name="Hamelin R.C."/>
            <person name="Lopes-Bezerra L.M."/>
            <person name="Vasconcelos A.T."/>
            <person name="de Hoog S."/>
            <person name="de Camargo Z.P."/>
            <person name="Felipe M.S."/>
        </authorList>
    </citation>
    <scope>NUCLEOTIDE SEQUENCE [LARGE SCALE GENOMIC DNA]</scope>
    <source>
        <strain evidence="2 3">1099-18</strain>
    </source>
</reference>
<dbReference type="Proteomes" id="UP000033710">
    <property type="component" value="Unassembled WGS sequence"/>
</dbReference>
<feature type="region of interest" description="Disordered" evidence="1">
    <location>
        <begin position="1"/>
        <end position="25"/>
    </location>
</feature>
<organism evidence="2 3">
    <name type="scientific">Sporothrix schenckii 1099-18</name>
    <dbReference type="NCBI Taxonomy" id="1397361"/>
    <lineage>
        <taxon>Eukaryota</taxon>
        <taxon>Fungi</taxon>
        <taxon>Dikarya</taxon>
        <taxon>Ascomycota</taxon>
        <taxon>Pezizomycotina</taxon>
        <taxon>Sordariomycetes</taxon>
        <taxon>Sordariomycetidae</taxon>
        <taxon>Ophiostomatales</taxon>
        <taxon>Ophiostomataceae</taxon>
        <taxon>Sporothrix</taxon>
    </lineage>
</organism>
<reference evidence="2 3" key="1">
    <citation type="journal article" date="2014" name="BMC Genomics">
        <title>Comparative genomics of the major fungal agents of human and animal Sporotrichosis: Sporothrix schenckii and Sporothrix brasiliensis.</title>
        <authorList>
            <person name="Teixeira M.M."/>
            <person name="de Almeida L.G."/>
            <person name="Kubitschek-Barreira P."/>
            <person name="Alves F.L."/>
            <person name="Kioshima E.S."/>
            <person name="Abadio A.K."/>
            <person name="Fernandes L."/>
            <person name="Derengowski L.S."/>
            <person name="Ferreira K.S."/>
            <person name="Souza R.C."/>
            <person name="Ruiz J.C."/>
            <person name="de Andrade N.C."/>
            <person name="Paes H.C."/>
            <person name="Nicola A.M."/>
            <person name="Albuquerque P."/>
            <person name="Gerber A.L."/>
            <person name="Martins V.P."/>
            <person name="Peconick L.D."/>
            <person name="Neto A.V."/>
            <person name="Chaucanez C.B."/>
            <person name="Silva P.A."/>
            <person name="Cunha O.L."/>
            <person name="de Oliveira F.F."/>
            <person name="dos Santos T.C."/>
            <person name="Barros A.L."/>
            <person name="Soares M.A."/>
            <person name="de Oliveira L.M."/>
            <person name="Marini M.M."/>
            <person name="Villalobos-Duno H."/>
            <person name="Cunha M.M."/>
            <person name="de Hoog S."/>
            <person name="da Silveira J.F."/>
            <person name="Henrissat B."/>
            <person name="Nino-Vega G.A."/>
            <person name="Cisalpino P.S."/>
            <person name="Mora-Montes H.M."/>
            <person name="Almeida S.R."/>
            <person name="Stajich J.E."/>
            <person name="Lopes-Bezerra L.M."/>
            <person name="Vasconcelos A.T."/>
            <person name="Felipe M.S."/>
        </authorList>
    </citation>
    <scope>NUCLEOTIDE SEQUENCE [LARGE SCALE GENOMIC DNA]</scope>
    <source>
        <strain evidence="2 3">1099-18</strain>
    </source>
</reference>
<protein>
    <submittedName>
        <fullName evidence="2">Uncharacterized protein</fullName>
    </submittedName>
</protein>
<dbReference type="KEGG" id="ssck:SPSK_01996"/>
<gene>
    <name evidence="2" type="ORF">SPSK_01996</name>
</gene>
<dbReference type="VEuPathDB" id="FungiDB:SPSK_01996"/>
<dbReference type="AlphaFoldDB" id="A0A0F2MEV2"/>